<accession>A0A4R3V200</accession>
<evidence type="ECO:0000313" key="3">
    <source>
        <dbReference type="Proteomes" id="UP000295110"/>
    </source>
</evidence>
<dbReference type="Proteomes" id="UP000295110">
    <property type="component" value="Unassembled WGS sequence"/>
</dbReference>
<comment type="caution">
    <text evidence="2">The sequence shown here is derived from an EMBL/GenBank/DDBJ whole genome shotgun (WGS) entry which is preliminary data.</text>
</comment>
<evidence type="ECO:0000256" key="1">
    <source>
        <dbReference type="SAM" id="Phobius"/>
    </source>
</evidence>
<dbReference type="RefSeq" id="WP_243655669.1">
    <property type="nucleotide sequence ID" value="NZ_CBCSGL010000016.1"/>
</dbReference>
<keyword evidence="1" id="KW-1133">Transmembrane helix</keyword>
<gene>
    <name evidence="2" type="ORF">EV671_100981</name>
</gene>
<feature type="transmembrane region" description="Helical" evidence="1">
    <location>
        <begin position="12"/>
        <end position="35"/>
    </location>
</feature>
<organism evidence="2 3">
    <name type="scientific">Roseateles saccharophilus</name>
    <name type="common">Pseudomonas saccharophila</name>
    <dbReference type="NCBI Taxonomy" id="304"/>
    <lineage>
        <taxon>Bacteria</taxon>
        <taxon>Pseudomonadati</taxon>
        <taxon>Pseudomonadota</taxon>
        <taxon>Betaproteobacteria</taxon>
        <taxon>Burkholderiales</taxon>
        <taxon>Sphaerotilaceae</taxon>
        <taxon>Roseateles</taxon>
    </lineage>
</organism>
<proteinExistence type="predicted"/>
<dbReference type="NCBIfam" id="NF038351">
    <property type="entry name" value="cyt_ox_assem_30"/>
    <property type="match status" value="1"/>
</dbReference>
<evidence type="ECO:0000313" key="2">
    <source>
        <dbReference type="EMBL" id="TCU98806.1"/>
    </source>
</evidence>
<name>A0A4R3V200_ROSSA</name>
<sequence length="37" mass="4265">MTPEQRKANRRLALILFTVAFAFGIGFMVKMTLFAHH</sequence>
<keyword evidence="3" id="KW-1185">Reference proteome</keyword>
<keyword evidence="1" id="KW-0812">Transmembrane</keyword>
<dbReference type="InterPro" id="IPR047811">
    <property type="entry name" value="CytC_ox_assmbl_put"/>
</dbReference>
<dbReference type="EMBL" id="SMBU01000009">
    <property type="protein sequence ID" value="TCU98806.1"/>
    <property type="molecule type" value="Genomic_DNA"/>
</dbReference>
<dbReference type="AlphaFoldDB" id="A0A4R3V200"/>
<keyword evidence="1" id="KW-0472">Membrane</keyword>
<protein>
    <submittedName>
        <fullName evidence="2">Uncharacterized protein</fullName>
    </submittedName>
</protein>
<reference evidence="2 3" key="1">
    <citation type="submission" date="2019-03" db="EMBL/GenBank/DDBJ databases">
        <title>Genomic Encyclopedia of Type Strains, Phase IV (KMG-IV): sequencing the most valuable type-strain genomes for metagenomic binning, comparative biology and taxonomic classification.</title>
        <authorList>
            <person name="Goeker M."/>
        </authorList>
    </citation>
    <scope>NUCLEOTIDE SEQUENCE [LARGE SCALE GENOMIC DNA]</scope>
    <source>
        <strain evidence="2 3">DSM 654</strain>
    </source>
</reference>